<reference evidence="1" key="1">
    <citation type="submission" date="2023-08" db="EMBL/GenBank/DDBJ databases">
        <title>Increased levels of nutrients transform a symbiont into a lethal pathobiont.</title>
        <authorList>
            <person name="Lachnit T."/>
            <person name="Ulrich L."/>
            <person name="Willmer F.M."/>
            <person name="Hasenbein T."/>
            <person name="Steiner L.X."/>
            <person name="Wolters M."/>
            <person name="Herbst E.M."/>
            <person name="Deines P."/>
        </authorList>
    </citation>
    <scope>NUCLEOTIDE SEQUENCE</scope>
    <source>
        <strain evidence="1">T3</strain>
    </source>
</reference>
<dbReference type="RefSeq" id="WP_158480955.1">
    <property type="nucleotide sequence ID" value="NZ_AP023081.1"/>
</dbReference>
<organism evidence="1">
    <name type="scientific">Pseudomonas solani</name>
    <dbReference type="NCBI Taxonomy" id="2731552"/>
    <lineage>
        <taxon>Bacteria</taxon>
        <taxon>Pseudomonadati</taxon>
        <taxon>Pseudomonadota</taxon>
        <taxon>Gammaproteobacteria</taxon>
        <taxon>Pseudomonadales</taxon>
        <taxon>Pseudomonadaceae</taxon>
        <taxon>Pseudomonas</taxon>
    </lineage>
</organism>
<protein>
    <submittedName>
        <fullName evidence="1">Uncharacterized protein</fullName>
    </submittedName>
</protein>
<evidence type="ECO:0000313" key="1">
    <source>
        <dbReference type="EMBL" id="XBY62106.1"/>
    </source>
</evidence>
<dbReference type="EMBL" id="CP158373">
    <property type="protein sequence ID" value="XBY62106.1"/>
    <property type="molecule type" value="Genomic_DNA"/>
</dbReference>
<gene>
    <name evidence="1" type="ORF">ABS648_19330</name>
</gene>
<proteinExistence type="predicted"/>
<name>A0AAU7XWH8_9PSED</name>
<sequence>MREQQRSNPRKADRAALPVILWLLVLTSLFLATPLIEACVLGHAQEENSP</sequence>
<dbReference type="AlphaFoldDB" id="A0AAU7XWH8"/>
<accession>A0AAU7XWH8</accession>